<evidence type="ECO:0000313" key="4">
    <source>
        <dbReference type="Proteomes" id="UP000635726"/>
    </source>
</evidence>
<dbReference type="InterPro" id="IPR036761">
    <property type="entry name" value="TTHA0802/YceI-like_sf"/>
</dbReference>
<feature type="domain" description="Lipid/polyisoprenoid-binding YceI-like" evidence="2">
    <location>
        <begin position="28"/>
        <end position="184"/>
    </location>
</feature>
<keyword evidence="1" id="KW-0732">Signal</keyword>
<dbReference type="PANTHER" id="PTHR34406">
    <property type="entry name" value="PROTEIN YCEI"/>
    <property type="match status" value="1"/>
</dbReference>
<evidence type="ECO:0000256" key="1">
    <source>
        <dbReference type="SAM" id="SignalP"/>
    </source>
</evidence>
<name>A0A917UK51_9DEIO</name>
<organism evidence="3 4">
    <name type="scientific">Deinococcus aquiradiocola</name>
    <dbReference type="NCBI Taxonomy" id="393059"/>
    <lineage>
        <taxon>Bacteria</taxon>
        <taxon>Thermotogati</taxon>
        <taxon>Deinococcota</taxon>
        <taxon>Deinococci</taxon>
        <taxon>Deinococcales</taxon>
        <taxon>Deinococcaceae</taxon>
        <taxon>Deinococcus</taxon>
    </lineage>
</organism>
<dbReference type="InterPro" id="IPR007372">
    <property type="entry name" value="Lipid/polyisoprenoid-bd_YceI"/>
</dbReference>
<feature type="chain" id="PRO_5037150956" description="Lipid/polyisoprenoid-binding YceI-like domain-containing protein" evidence="1">
    <location>
        <begin position="27"/>
        <end position="187"/>
    </location>
</feature>
<dbReference type="EMBL" id="BMOE01000001">
    <property type="protein sequence ID" value="GGJ63114.1"/>
    <property type="molecule type" value="Genomic_DNA"/>
</dbReference>
<comment type="caution">
    <text evidence="3">The sequence shown here is derived from an EMBL/GenBank/DDBJ whole genome shotgun (WGS) entry which is preliminary data.</text>
</comment>
<gene>
    <name evidence="3" type="ORF">GCM10008939_03740</name>
</gene>
<evidence type="ECO:0000313" key="3">
    <source>
        <dbReference type="EMBL" id="GGJ63114.1"/>
    </source>
</evidence>
<accession>A0A917UK51</accession>
<proteinExistence type="predicted"/>
<dbReference type="AlphaFoldDB" id="A0A917UK51"/>
<protein>
    <recommendedName>
        <fullName evidence="2">Lipid/polyisoprenoid-binding YceI-like domain-containing protein</fullName>
    </recommendedName>
</protein>
<reference evidence="3" key="2">
    <citation type="submission" date="2020-09" db="EMBL/GenBank/DDBJ databases">
        <authorList>
            <person name="Sun Q."/>
            <person name="Ohkuma M."/>
        </authorList>
    </citation>
    <scope>NUCLEOTIDE SEQUENCE</scope>
    <source>
        <strain evidence="3">JCM 14371</strain>
    </source>
</reference>
<reference evidence="3" key="1">
    <citation type="journal article" date="2014" name="Int. J. Syst. Evol. Microbiol.">
        <title>Complete genome sequence of Corynebacterium casei LMG S-19264T (=DSM 44701T), isolated from a smear-ripened cheese.</title>
        <authorList>
            <consortium name="US DOE Joint Genome Institute (JGI-PGF)"/>
            <person name="Walter F."/>
            <person name="Albersmeier A."/>
            <person name="Kalinowski J."/>
            <person name="Ruckert C."/>
        </authorList>
    </citation>
    <scope>NUCLEOTIDE SEQUENCE</scope>
    <source>
        <strain evidence="3">JCM 14371</strain>
    </source>
</reference>
<dbReference type="SUPFAM" id="SSF101874">
    <property type="entry name" value="YceI-like"/>
    <property type="match status" value="1"/>
</dbReference>
<dbReference type="Pfam" id="PF04264">
    <property type="entry name" value="YceI"/>
    <property type="match status" value="1"/>
</dbReference>
<keyword evidence="4" id="KW-1185">Reference proteome</keyword>
<dbReference type="Gene3D" id="2.40.128.110">
    <property type="entry name" value="Lipid/polyisoprenoid-binding, YceI-like"/>
    <property type="match status" value="1"/>
</dbReference>
<dbReference type="Proteomes" id="UP000635726">
    <property type="component" value="Unassembled WGS sequence"/>
</dbReference>
<dbReference type="SMART" id="SM00867">
    <property type="entry name" value="YceI"/>
    <property type="match status" value="1"/>
</dbReference>
<evidence type="ECO:0000259" key="2">
    <source>
        <dbReference type="SMART" id="SM00867"/>
    </source>
</evidence>
<feature type="signal peptide" evidence="1">
    <location>
        <begin position="1"/>
        <end position="26"/>
    </location>
</feature>
<sequence>MQVNARRSPHPILLTSLLGLSGAALAGTYGATTGTVSFDYRVTVFPVHGSSGDVRADATFEPDMLGAARATVTVPLGALKTGNGLQEEHMRGALGTDRYPNAVFTLGTVNTDTTLTPGQTLVTTATGTLSVRGVTRNVTVPLKLTLQGGAVNVATQFKFNPHDYGVDYFGGADSISILASFALIPKP</sequence>
<dbReference type="PANTHER" id="PTHR34406:SF1">
    <property type="entry name" value="PROTEIN YCEI"/>
    <property type="match status" value="1"/>
</dbReference>